<comment type="caution">
    <text evidence="2">The sequence shown here is derived from an EMBL/GenBank/DDBJ whole genome shotgun (WGS) entry which is preliminary data.</text>
</comment>
<proteinExistence type="predicted"/>
<organism evidence="2 3">
    <name type="scientific">Hydnum rufescens UP504</name>
    <dbReference type="NCBI Taxonomy" id="1448309"/>
    <lineage>
        <taxon>Eukaryota</taxon>
        <taxon>Fungi</taxon>
        <taxon>Dikarya</taxon>
        <taxon>Basidiomycota</taxon>
        <taxon>Agaricomycotina</taxon>
        <taxon>Agaricomycetes</taxon>
        <taxon>Cantharellales</taxon>
        <taxon>Hydnaceae</taxon>
        <taxon>Hydnum</taxon>
    </lineage>
</organism>
<evidence type="ECO:0000256" key="1">
    <source>
        <dbReference type="SAM" id="MobiDB-lite"/>
    </source>
</evidence>
<name>A0A9P6B646_9AGAM</name>
<evidence type="ECO:0000313" key="3">
    <source>
        <dbReference type="Proteomes" id="UP000886523"/>
    </source>
</evidence>
<accession>A0A9P6B646</accession>
<protein>
    <submittedName>
        <fullName evidence="2">Uncharacterized protein</fullName>
    </submittedName>
</protein>
<feature type="region of interest" description="Disordered" evidence="1">
    <location>
        <begin position="50"/>
        <end position="114"/>
    </location>
</feature>
<sequence>MEIDDLFCPDPTQIVDLSTPFFVPDSPSPSTIPSLLFPKMEVDRDDSEVTLVADGGSSDQNGSTSPPSQFLEYSPTSPANLDERDFSSPPLKRQTRTYQNSKRSFVTKDSPGTESPIIGLLSAIVSLANMKETVETVQPDG</sequence>
<dbReference type="AlphaFoldDB" id="A0A9P6B646"/>
<dbReference type="EMBL" id="MU128927">
    <property type="protein sequence ID" value="KAF9518102.1"/>
    <property type="molecule type" value="Genomic_DNA"/>
</dbReference>
<evidence type="ECO:0000313" key="2">
    <source>
        <dbReference type="EMBL" id="KAF9518102.1"/>
    </source>
</evidence>
<feature type="non-terminal residue" evidence="2">
    <location>
        <position position="141"/>
    </location>
</feature>
<gene>
    <name evidence="2" type="ORF">BS47DRAFT_1338692</name>
</gene>
<keyword evidence="3" id="KW-1185">Reference proteome</keyword>
<dbReference type="Proteomes" id="UP000886523">
    <property type="component" value="Unassembled WGS sequence"/>
</dbReference>
<feature type="compositionally biased region" description="Polar residues" evidence="1">
    <location>
        <begin position="57"/>
        <end position="68"/>
    </location>
</feature>
<reference evidence="2" key="1">
    <citation type="journal article" date="2020" name="Nat. Commun.">
        <title>Large-scale genome sequencing of mycorrhizal fungi provides insights into the early evolution of symbiotic traits.</title>
        <authorList>
            <person name="Miyauchi S."/>
            <person name="Kiss E."/>
            <person name="Kuo A."/>
            <person name="Drula E."/>
            <person name="Kohler A."/>
            <person name="Sanchez-Garcia M."/>
            <person name="Morin E."/>
            <person name="Andreopoulos B."/>
            <person name="Barry K.W."/>
            <person name="Bonito G."/>
            <person name="Buee M."/>
            <person name="Carver A."/>
            <person name="Chen C."/>
            <person name="Cichocki N."/>
            <person name="Clum A."/>
            <person name="Culley D."/>
            <person name="Crous P.W."/>
            <person name="Fauchery L."/>
            <person name="Girlanda M."/>
            <person name="Hayes R.D."/>
            <person name="Keri Z."/>
            <person name="LaButti K."/>
            <person name="Lipzen A."/>
            <person name="Lombard V."/>
            <person name="Magnuson J."/>
            <person name="Maillard F."/>
            <person name="Murat C."/>
            <person name="Nolan M."/>
            <person name="Ohm R.A."/>
            <person name="Pangilinan J."/>
            <person name="Pereira M.F."/>
            <person name="Perotto S."/>
            <person name="Peter M."/>
            <person name="Pfister S."/>
            <person name="Riley R."/>
            <person name="Sitrit Y."/>
            <person name="Stielow J.B."/>
            <person name="Szollosi G."/>
            <person name="Zifcakova L."/>
            <person name="Stursova M."/>
            <person name="Spatafora J.W."/>
            <person name="Tedersoo L."/>
            <person name="Vaario L.M."/>
            <person name="Yamada A."/>
            <person name="Yan M."/>
            <person name="Wang P."/>
            <person name="Xu J."/>
            <person name="Bruns T."/>
            <person name="Baldrian P."/>
            <person name="Vilgalys R."/>
            <person name="Dunand C."/>
            <person name="Henrissat B."/>
            <person name="Grigoriev I.V."/>
            <person name="Hibbett D."/>
            <person name="Nagy L.G."/>
            <person name="Martin F.M."/>
        </authorList>
    </citation>
    <scope>NUCLEOTIDE SEQUENCE</scope>
    <source>
        <strain evidence="2">UP504</strain>
    </source>
</reference>